<keyword evidence="4" id="KW-1185">Reference proteome</keyword>
<sequence length="197" mass="22080">MRGITSLGLAVLRLLAERPQHPYEMRQRMREEGLDRIIKVTHGALYHTVEALTKAEYVRGVETTKEGRRPERTVYAITDAGREVALDRLRGLLSTPAPEYPGYCAALAFMSLLPMEDAAGQLEQRCVLLEAELAASQTGYDALVKRGLPPVALVEMRYMQAHLRADLDLTRSLVDDIRAGRLRWQPVPGGTEQEVDR</sequence>
<gene>
    <name evidence="3" type="ORF">EKG83_19220</name>
</gene>
<dbReference type="InterPro" id="IPR036388">
    <property type="entry name" value="WH-like_DNA-bd_sf"/>
</dbReference>
<reference evidence="2" key="1">
    <citation type="submission" date="2016-12" db="EMBL/GenBank/DDBJ databases">
        <title>Identification of nocamycin biosynthetic gene cluster from Saccharothrix syringae NRRL B-16468 and generation of new nocamycin derivatives by manipulating gene cluster.</title>
        <authorList>
            <person name="Mo X."/>
            <person name="Shi C."/>
            <person name="Gui C."/>
            <person name="Ju J."/>
            <person name="Wang Q."/>
        </authorList>
    </citation>
    <scope>NUCLEOTIDE SEQUENCE</scope>
</reference>
<dbReference type="InterPro" id="IPR036390">
    <property type="entry name" value="WH_DNA-bd_sf"/>
</dbReference>
<dbReference type="EMBL" id="KY287782">
    <property type="protein sequence ID" value="ARS01482.1"/>
    <property type="molecule type" value="Genomic_DNA"/>
</dbReference>
<organism evidence="2">
    <name type="scientific">Saccharothrix syringae</name>
    <name type="common">Nocardiopsis syringae</name>
    <dbReference type="NCBI Taxonomy" id="103733"/>
    <lineage>
        <taxon>Bacteria</taxon>
        <taxon>Bacillati</taxon>
        <taxon>Actinomycetota</taxon>
        <taxon>Actinomycetes</taxon>
        <taxon>Pseudonocardiales</taxon>
        <taxon>Pseudonocardiaceae</taxon>
        <taxon>Saccharothrix</taxon>
    </lineage>
</organism>
<dbReference type="EMBL" id="CP034550">
    <property type="protein sequence ID" value="QFZ19282.1"/>
    <property type="molecule type" value="Genomic_DNA"/>
</dbReference>
<protein>
    <submittedName>
        <fullName evidence="2">NcmI</fullName>
    </submittedName>
    <submittedName>
        <fullName evidence="3">PadR family transcriptional regulator</fullName>
    </submittedName>
</protein>
<reference evidence="4" key="3">
    <citation type="journal article" date="2021" name="Curr. Microbiol.">
        <title>Complete genome of nocamycin-producing strain Saccharothrix syringae NRRL B-16468 reveals the biosynthetic potential for secondary metabolites.</title>
        <authorList>
            <person name="Mo X."/>
            <person name="Yang S."/>
        </authorList>
    </citation>
    <scope>NUCLEOTIDE SEQUENCE [LARGE SCALE GENOMIC DNA]</scope>
    <source>
        <strain evidence="4">ATCC 51364 / DSM 43886 / JCM 6844 / KCTC 9398 / NBRC 14523 / NRRL B-16468 / INA 2240</strain>
    </source>
</reference>
<evidence type="ECO:0000313" key="4">
    <source>
        <dbReference type="Proteomes" id="UP000325787"/>
    </source>
</evidence>
<name>A0A1X9WEP2_SACSY</name>
<evidence type="ECO:0000259" key="1">
    <source>
        <dbReference type="Pfam" id="PF03551"/>
    </source>
</evidence>
<dbReference type="AlphaFoldDB" id="A0A1X9WEP2"/>
<dbReference type="KEGG" id="ssyi:EKG83_19220"/>
<dbReference type="Pfam" id="PF03551">
    <property type="entry name" value="PadR"/>
    <property type="match status" value="1"/>
</dbReference>
<dbReference type="Proteomes" id="UP000325787">
    <property type="component" value="Chromosome"/>
</dbReference>
<dbReference type="PANTHER" id="PTHR33169">
    <property type="entry name" value="PADR-FAMILY TRANSCRIPTIONAL REGULATOR"/>
    <property type="match status" value="1"/>
</dbReference>
<evidence type="ECO:0000313" key="3">
    <source>
        <dbReference type="EMBL" id="QFZ19282.1"/>
    </source>
</evidence>
<accession>A0A1X9WEP2</accession>
<dbReference type="PANTHER" id="PTHR33169:SF14">
    <property type="entry name" value="TRANSCRIPTIONAL REGULATOR RV3488"/>
    <property type="match status" value="1"/>
</dbReference>
<proteinExistence type="predicted"/>
<dbReference type="Gene3D" id="1.10.10.10">
    <property type="entry name" value="Winged helix-like DNA-binding domain superfamily/Winged helix DNA-binding domain"/>
    <property type="match status" value="1"/>
</dbReference>
<dbReference type="InterPro" id="IPR052509">
    <property type="entry name" value="Metal_resp_DNA-bind_regulator"/>
</dbReference>
<dbReference type="RefSeq" id="WP_033434616.1">
    <property type="nucleotide sequence ID" value="NZ_CP034550.1"/>
</dbReference>
<dbReference type="OrthoDB" id="8443918at2"/>
<reference evidence="3" key="2">
    <citation type="submission" date="2018-12" db="EMBL/GenBank/DDBJ databases">
        <title>Complete genome of Saccharothrix syringae NRRL B-16468, the nocamycin producer.</title>
        <authorList>
            <person name="Mo X."/>
            <person name="Yang S."/>
        </authorList>
    </citation>
    <scope>NUCLEOTIDE SEQUENCE [LARGE SCALE GENOMIC DNA]</scope>
    <source>
        <strain evidence="3">NRRL B-16468</strain>
    </source>
</reference>
<evidence type="ECO:0000313" key="2">
    <source>
        <dbReference type="EMBL" id="ARS01482.1"/>
    </source>
</evidence>
<dbReference type="InterPro" id="IPR005149">
    <property type="entry name" value="Tscrpt_reg_PadR_N"/>
</dbReference>
<feature type="domain" description="Transcription regulator PadR N-terminal" evidence="1">
    <location>
        <begin position="11"/>
        <end position="84"/>
    </location>
</feature>
<dbReference type="SUPFAM" id="SSF46785">
    <property type="entry name" value="Winged helix' DNA-binding domain"/>
    <property type="match status" value="1"/>
</dbReference>